<dbReference type="EMBL" id="SJPZ01000002">
    <property type="protein sequence ID" value="TWU61972.1"/>
    <property type="molecule type" value="Genomic_DNA"/>
</dbReference>
<dbReference type="Proteomes" id="UP000316476">
    <property type="component" value="Unassembled WGS sequence"/>
</dbReference>
<protein>
    <submittedName>
        <fullName evidence="1">Uncharacterized protein</fullName>
    </submittedName>
</protein>
<proteinExistence type="predicted"/>
<name>A0A5C6FLH4_9PLAN</name>
<organism evidence="1 2">
    <name type="scientific">Crateriforma conspicua</name>
    <dbReference type="NCBI Taxonomy" id="2527996"/>
    <lineage>
        <taxon>Bacteria</taxon>
        <taxon>Pseudomonadati</taxon>
        <taxon>Planctomycetota</taxon>
        <taxon>Planctomycetia</taxon>
        <taxon>Planctomycetales</taxon>
        <taxon>Planctomycetaceae</taxon>
        <taxon>Crateriforma</taxon>
    </lineage>
</organism>
<dbReference type="AlphaFoldDB" id="A0A5C6FLH4"/>
<evidence type="ECO:0000313" key="1">
    <source>
        <dbReference type="EMBL" id="TWU61972.1"/>
    </source>
</evidence>
<accession>A0A5C6FLH4</accession>
<reference evidence="1 2" key="1">
    <citation type="submission" date="2019-02" db="EMBL/GenBank/DDBJ databases">
        <title>Deep-cultivation of Planctomycetes and their phenomic and genomic characterization uncovers novel biology.</title>
        <authorList>
            <person name="Wiegand S."/>
            <person name="Jogler M."/>
            <person name="Boedeker C."/>
            <person name="Pinto D."/>
            <person name="Vollmers J."/>
            <person name="Rivas-Marin E."/>
            <person name="Kohn T."/>
            <person name="Peeters S.H."/>
            <person name="Heuer A."/>
            <person name="Rast P."/>
            <person name="Oberbeckmann S."/>
            <person name="Bunk B."/>
            <person name="Jeske O."/>
            <person name="Meyerdierks A."/>
            <person name="Storesund J.E."/>
            <person name="Kallscheuer N."/>
            <person name="Luecker S."/>
            <person name="Lage O.M."/>
            <person name="Pohl T."/>
            <person name="Merkel B.J."/>
            <person name="Hornburger P."/>
            <person name="Mueller R.-W."/>
            <person name="Bruemmer F."/>
            <person name="Labrenz M."/>
            <person name="Spormann A.M."/>
            <person name="Op Den Camp H."/>
            <person name="Overmann J."/>
            <person name="Amann R."/>
            <person name="Jetten M.S.M."/>
            <person name="Mascher T."/>
            <person name="Medema M.H."/>
            <person name="Devos D.P."/>
            <person name="Kaster A.-K."/>
            <person name="Ovreas L."/>
            <person name="Rohde M."/>
            <person name="Galperin M.Y."/>
            <person name="Jogler C."/>
        </authorList>
    </citation>
    <scope>NUCLEOTIDE SEQUENCE [LARGE SCALE GENOMIC DNA]</scope>
    <source>
        <strain evidence="1 2">V7</strain>
    </source>
</reference>
<gene>
    <name evidence="1" type="ORF">V7x_36630</name>
</gene>
<sequence>MPLRKLSRRQNGEWTECISRAFQRLEALA</sequence>
<comment type="caution">
    <text evidence="1">The sequence shown here is derived from an EMBL/GenBank/DDBJ whole genome shotgun (WGS) entry which is preliminary data.</text>
</comment>
<evidence type="ECO:0000313" key="2">
    <source>
        <dbReference type="Proteomes" id="UP000316476"/>
    </source>
</evidence>